<dbReference type="GO" id="GO:0000166">
    <property type="term" value="F:nucleotide binding"/>
    <property type="evidence" value="ECO:0007669"/>
    <property type="project" value="UniProtKB-KW"/>
</dbReference>
<gene>
    <name evidence="13" type="ORF">C1645_812710</name>
</gene>
<evidence type="ECO:0000256" key="7">
    <source>
        <dbReference type="ARBA" id="ARBA00022759"/>
    </source>
</evidence>
<dbReference type="GO" id="GO:0016787">
    <property type="term" value="F:hydrolase activity"/>
    <property type="evidence" value="ECO:0007669"/>
    <property type="project" value="UniProtKB-KW"/>
</dbReference>
<keyword evidence="8" id="KW-0378">Hydrolase</keyword>
<dbReference type="GO" id="GO:0003677">
    <property type="term" value="F:DNA binding"/>
    <property type="evidence" value="ECO:0007669"/>
    <property type="project" value="UniProtKB-KW"/>
</dbReference>
<accession>A0A397TTM8</accession>
<name>A0A397TTM8_9GLOM</name>
<feature type="coiled-coil region" evidence="11">
    <location>
        <begin position="99"/>
        <end position="126"/>
    </location>
</feature>
<evidence type="ECO:0000256" key="6">
    <source>
        <dbReference type="ARBA" id="ARBA00022741"/>
    </source>
</evidence>
<protein>
    <recommendedName>
        <fullName evidence="12">CRESS-DNA virus Rep endonuclease domain-containing protein</fullName>
    </recommendedName>
</protein>
<keyword evidence="6" id="KW-0547">Nucleotide-binding</keyword>
<evidence type="ECO:0000256" key="4">
    <source>
        <dbReference type="ARBA" id="ARBA00022722"/>
    </source>
</evidence>
<comment type="caution">
    <text evidence="13">The sequence shown here is derived from an EMBL/GenBank/DDBJ whole genome shotgun (WGS) entry which is preliminary data.</text>
</comment>
<organism evidence="13 14">
    <name type="scientific">Glomus cerebriforme</name>
    <dbReference type="NCBI Taxonomy" id="658196"/>
    <lineage>
        <taxon>Eukaryota</taxon>
        <taxon>Fungi</taxon>
        <taxon>Fungi incertae sedis</taxon>
        <taxon>Mucoromycota</taxon>
        <taxon>Glomeromycotina</taxon>
        <taxon>Glomeromycetes</taxon>
        <taxon>Glomerales</taxon>
        <taxon>Glomeraceae</taxon>
        <taxon>Glomus</taxon>
    </lineage>
</organism>
<keyword evidence="7" id="KW-0255">Endonuclease</keyword>
<keyword evidence="3" id="KW-0235">DNA replication</keyword>
<evidence type="ECO:0000256" key="3">
    <source>
        <dbReference type="ARBA" id="ARBA00022705"/>
    </source>
</evidence>
<keyword evidence="1" id="KW-0808">Transferase</keyword>
<dbReference type="PROSITE" id="PS52020">
    <property type="entry name" value="CRESS_DNA_REP"/>
    <property type="match status" value="1"/>
</dbReference>
<evidence type="ECO:0000313" key="14">
    <source>
        <dbReference type="Proteomes" id="UP000265703"/>
    </source>
</evidence>
<keyword evidence="2" id="KW-0548">Nucleotidyltransferase</keyword>
<keyword evidence="4" id="KW-0540">Nuclease</keyword>
<evidence type="ECO:0000256" key="11">
    <source>
        <dbReference type="SAM" id="Coils"/>
    </source>
</evidence>
<dbReference type="Pfam" id="PF02407">
    <property type="entry name" value="Viral_Rep"/>
    <property type="match status" value="1"/>
</dbReference>
<dbReference type="GO" id="GO:0046872">
    <property type="term" value="F:metal ion binding"/>
    <property type="evidence" value="ECO:0007669"/>
    <property type="project" value="UniProtKB-KW"/>
</dbReference>
<dbReference type="InterPro" id="IPR049912">
    <property type="entry name" value="CRESS_DNA_REP"/>
</dbReference>
<evidence type="ECO:0000256" key="9">
    <source>
        <dbReference type="ARBA" id="ARBA00023124"/>
    </source>
</evidence>
<proteinExistence type="predicted"/>
<dbReference type="GO" id="GO:0004519">
    <property type="term" value="F:endonuclease activity"/>
    <property type="evidence" value="ECO:0007669"/>
    <property type="project" value="UniProtKB-KW"/>
</dbReference>
<keyword evidence="11" id="KW-0175">Coiled coil</keyword>
<feature type="domain" description="CRESS-DNA virus Rep endonuclease" evidence="12">
    <location>
        <begin position="1"/>
        <end position="97"/>
    </location>
</feature>
<evidence type="ECO:0000313" key="13">
    <source>
        <dbReference type="EMBL" id="RIA98451.1"/>
    </source>
</evidence>
<evidence type="ECO:0000256" key="5">
    <source>
        <dbReference type="ARBA" id="ARBA00022723"/>
    </source>
</evidence>
<evidence type="ECO:0000256" key="2">
    <source>
        <dbReference type="ARBA" id="ARBA00022695"/>
    </source>
</evidence>
<reference evidence="13 14" key="1">
    <citation type="submission" date="2018-06" db="EMBL/GenBank/DDBJ databases">
        <title>Comparative genomics reveals the genomic features of Rhizophagus irregularis, R. cerebriforme, R. diaphanum and Gigaspora rosea, and their symbiotic lifestyle signature.</title>
        <authorList>
            <person name="Morin E."/>
            <person name="San Clemente H."/>
            <person name="Chen E.C.H."/>
            <person name="De La Providencia I."/>
            <person name="Hainaut M."/>
            <person name="Kuo A."/>
            <person name="Kohler A."/>
            <person name="Murat C."/>
            <person name="Tang N."/>
            <person name="Roy S."/>
            <person name="Loubradou J."/>
            <person name="Henrissat B."/>
            <person name="Grigoriev I.V."/>
            <person name="Corradi N."/>
            <person name="Roux C."/>
            <person name="Martin F.M."/>
        </authorList>
    </citation>
    <scope>NUCLEOTIDE SEQUENCE [LARGE SCALE GENOMIC DNA]</scope>
    <source>
        <strain evidence="13 14">DAOM 227022</strain>
    </source>
</reference>
<evidence type="ECO:0000256" key="10">
    <source>
        <dbReference type="ARBA" id="ARBA00023125"/>
    </source>
</evidence>
<keyword evidence="5" id="KW-0479">Metal-binding</keyword>
<feature type="non-terminal residue" evidence="13">
    <location>
        <position position="1"/>
    </location>
</feature>
<dbReference type="EMBL" id="QKYT01000015">
    <property type="protein sequence ID" value="RIA98451.1"/>
    <property type="molecule type" value="Genomic_DNA"/>
</dbReference>
<sequence length="216" mass="26184">RCLAISKYKYDNFEPNKNFEQNFKFAVWQYEQCPRTKRNHIQGYIELIRPISFEKIQEIYPTIHVEEKCKNSTQEDCIKYCSKEDTRIRGPFRKGISKHQGKRNDLKKLKEEIDNGRNLNHLWQHETCYFENILKYDPLYVNMRRNILGVEVMALITSNYHLDLWYDKLKVDYKALYRRIKFLFEFKENNVICHINNPPSDDIPTNILKMIIYAIF</sequence>
<evidence type="ECO:0000256" key="1">
    <source>
        <dbReference type="ARBA" id="ARBA00022679"/>
    </source>
</evidence>
<dbReference type="AlphaFoldDB" id="A0A397TTM8"/>
<keyword evidence="14" id="KW-1185">Reference proteome</keyword>
<dbReference type="GO" id="GO:0006260">
    <property type="term" value="P:DNA replication"/>
    <property type="evidence" value="ECO:0007669"/>
    <property type="project" value="UniProtKB-KW"/>
</dbReference>
<keyword evidence="9" id="KW-0190">Covalent protein-DNA linkage</keyword>
<dbReference type="Proteomes" id="UP000265703">
    <property type="component" value="Unassembled WGS sequence"/>
</dbReference>
<keyword evidence="10" id="KW-0238">DNA-binding</keyword>
<evidence type="ECO:0000259" key="12">
    <source>
        <dbReference type="PROSITE" id="PS52020"/>
    </source>
</evidence>
<evidence type="ECO:0000256" key="8">
    <source>
        <dbReference type="ARBA" id="ARBA00022801"/>
    </source>
</evidence>
<dbReference type="GO" id="GO:0016779">
    <property type="term" value="F:nucleotidyltransferase activity"/>
    <property type="evidence" value="ECO:0007669"/>
    <property type="project" value="UniProtKB-KW"/>
</dbReference>
<dbReference type="Gene3D" id="3.40.1310.20">
    <property type="match status" value="1"/>
</dbReference>